<dbReference type="PANTHER" id="PTHR18866:SF33">
    <property type="entry name" value="METHYLCROTONOYL-COA CARBOXYLASE SUBUNIT ALPHA, MITOCHONDRIAL-RELATED"/>
    <property type="match status" value="1"/>
</dbReference>
<dbReference type="OrthoDB" id="9763189at2"/>
<dbReference type="GO" id="GO:0005524">
    <property type="term" value="F:ATP binding"/>
    <property type="evidence" value="ECO:0007669"/>
    <property type="project" value="UniProtKB-UniRule"/>
</dbReference>
<dbReference type="InterPro" id="IPR005479">
    <property type="entry name" value="CPAse_ATP-bd"/>
</dbReference>
<sequence length="636" mass="68064">MIQSLLIANRGEIACRIIGTARRLGIHTIAVYSEADADARHVRLADAAMAIGPAAARESYLVGERILAAARESGAEAIHPGYGFLSENADFAEAVVAAGLVWIGPNAASIRAMGLKDAAKQRMIDAGVPVTPGYLGEDQSAERLAAEAQAIGYPVLIKAVAGGGGKGMRRVDDAAHFAELLQSCRREAASAFGDDRVLIEKYILSPRHIEVQVFGDTHGNVVHLFERDCSLQRRHQKVIEEAPAPGMDSATREALCAAAVRAAKAVDYVGAGTIEFIADGSEGLRADRIWFMEMNTRLQVEHPVTEEITGQDLVEWQLRVASGEPLPKRQDELSIDGWAMEARLYAENPATGFLPSTGRLDHLDLPQTVRIETGVEAGDTISPYYDPMIAKLVASAPSRSEAIAALADACEDVECEPVRTNAWFLKRLLDAPKFQEGDVTTGFIAAHLEALCAAPVPSDALLQYAADDLAFDEAHVPGGWDNPAREFLQGRFGFRLNAPQRRTVRMLVDGAPSEVVVEDHALWFDTMRSSVTDGSARTYFEAGAAFTVAPYRVEGARGGAGGDGALLAPMPGRITAVEVGAGDLVIKGQRLMTLEAMKMEHGLVAPFDGTIAELPAAAGAQVREGSLLVRVEREEG</sequence>
<keyword evidence="2" id="KW-0436">Ligase</keyword>
<dbReference type="PANTHER" id="PTHR18866">
    <property type="entry name" value="CARBOXYLASE:PYRUVATE/ACETYL-COA/PROPIONYL-COA CARBOXYLASE"/>
    <property type="match status" value="1"/>
</dbReference>
<keyword evidence="3" id="KW-0547">Nucleotide-binding</keyword>
<evidence type="ECO:0000313" key="6">
    <source>
        <dbReference type="EMBL" id="RXZ32202.1"/>
    </source>
</evidence>
<comment type="caution">
    <text evidence="6">The sequence shown here is derived from an EMBL/GenBank/DDBJ whole genome shotgun (WGS) entry which is preliminary data.</text>
</comment>
<evidence type="ECO:0000256" key="4">
    <source>
        <dbReference type="ARBA" id="ARBA00022840"/>
    </source>
</evidence>
<comment type="cofactor">
    <cofactor evidence="1">
        <name>biotin</name>
        <dbReference type="ChEBI" id="CHEBI:57586"/>
    </cofactor>
</comment>
<dbReference type="InterPro" id="IPR005482">
    <property type="entry name" value="Biotin_COase_C"/>
</dbReference>
<dbReference type="GO" id="GO:0016874">
    <property type="term" value="F:ligase activity"/>
    <property type="evidence" value="ECO:0007669"/>
    <property type="project" value="UniProtKB-KW"/>
</dbReference>
<dbReference type="Pfam" id="PF02786">
    <property type="entry name" value="CPSase_L_D2"/>
    <property type="match status" value="1"/>
</dbReference>
<dbReference type="InterPro" id="IPR011053">
    <property type="entry name" value="Single_hybrid_motif"/>
</dbReference>
<dbReference type="Gene3D" id="2.40.50.100">
    <property type="match status" value="1"/>
</dbReference>
<reference evidence="6 7" key="1">
    <citation type="submission" date="2019-01" db="EMBL/GenBank/DDBJ databases">
        <title>Sphingomonas mucosissima sp. nov. and Sphingomonas desiccabilis sp. nov., from biological soil crusts in the Colorado Plateau, USA.</title>
        <authorList>
            <person name="Zhu D."/>
        </authorList>
    </citation>
    <scope>NUCLEOTIDE SEQUENCE [LARGE SCALE GENOMIC DNA]</scope>
    <source>
        <strain evidence="6 7">CP1D</strain>
    </source>
</reference>
<dbReference type="SUPFAM" id="SSF52440">
    <property type="entry name" value="PreATP-grasp domain"/>
    <property type="match status" value="1"/>
</dbReference>
<evidence type="ECO:0000256" key="3">
    <source>
        <dbReference type="ARBA" id="ARBA00022741"/>
    </source>
</evidence>
<dbReference type="Proteomes" id="UP000292347">
    <property type="component" value="Unassembled WGS sequence"/>
</dbReference>
<dbReference type="FunFam" id="3.40.50.20:FF:000010">
    <property type="entry name" value="Propionyl-CoA carboxylase subunit alpha"/>
    <property type="match status" value="1"/>
</dbReference>
<evidence type="ECO:0000313" key="7">
    <source>
        <dbReference type="Proteomes" id="UP000292347"/>
    </source>
</evidence>
<dbReference type="EMBL" id="SDPT01000002">
    <property type="protein sequence ID" value="RXZ32202.1"/>
    <property type="molecule type" value="Genomic_DNA"/>
</dbReference>
<dbReference type="InterPro" id="IPR011764">
    <property type="entry name" value="Biotin_carboxylation_dom"/>
</dbReference>
<name>A0A4Q2IRD0_9SPHN</name>
<gene>
    <name evidence="6" type="ORF">EO081_13610</name>
</gene>
<dbReference type="RefSeq" id="WP_129342413.1">
    <property type="nucleotide sequence ID" value="NZ_JACIDD010000002.1"/>
</dbReference>
<dbReference type="SUPFAM" id="SSF51246">
    <property type="entry name" value="Rudiment single hybrid motif"/>
    <property type="match status" value="1"/>
</dbReference>
<evidence type="ECO:0000256" key="1">
    <source>
        <dbReference type="ARBA" id="ARBA00001953"/>
    </source>
</evidence>
<keyword evidence="7" id="KW-1185">Reference proteome</keyword>
<dbReference type="FunFam" id="3.30.470.20:FF:000028">
    <property type="entry name" value="Methylcrotonoyl-CoA carboxylase subunit alpha, mitochondrial"/>
    <property type="match status" value="1"/>
</dbReference>
<dbReference type="InterPro" id="IPR050856">
    <property type="entry name" value="Biotin_carboxylase_complex"/>
</dbReference>
<dbReference type="AlphaFoldDB" id="A0A4Q2IRD0"/>
<dbReference type="PROSITE" id="PS50979">
    <property type="entry name" value="BC"/>
    <property type="match status" value="1"/>
</dbReference>
<dbReference type="InterPro" id="IPR000089">
    <property type="entry name" value="Biotin_lipoyl"/>
</dbReference>
<evidence type="ECO:0000256" key="5">
    <source>
        <dbReference type="ARBA" id="ARBA00023267"/>
    </source>
</evidence>
<dbReference type="PROSITE" id="PS00188">
    <property type="entry name" value="BIOTIN"/>
    <property type="match status" value="1"/>
</dbReference>
<dbReference type="Pfam" id="PF00364">
    <property type="entry name" value="Biotin_lipoyl"/>
    <property type="match status" value="1"/>
</dbReference>
<dbReference type="GO" id="GO:0046872">
    <property type="term" value="F:metal ion binding"/>
    <property type="evidence" value="ECO:0007669"/>
    <property type="project" value="InterPro"/>
</dbReference>
<evidence type="ECO:0000256" key="2">
    <source>
        <dbReference type="ARBA" id="ARBA00022598"/>
    </source>
</evidence>
<dbReference type="SMART" id="SM00878">
    <property type="entry name" value="Biotin_carb_C"/>
    <property type="match status" value="1"/>
</dbReference>
<dbReference type="PROSITE" id="PS50968">
    <property type="entry name" value="BIOTINYL_LIPOYL"/>
    <property type="match status" value="1"/>
</dbReference>
<dbReference type="FunFam" id="3.30.1490.20:FF:000003">
    <property type="entry name" value="acetyl-CoA carboxylase isoform X1"/>
    <property type="match status" value="1"/>
</dbReference>
<proteinExistence type="predicted"/>
<dbReference type="SUPFAM" id="SSF51230">
    <property type="entry name" value="Single hybrid motif"/>
    <property type="match status" value="1"/>
</dbReference>
<dbReference type="SUPFAM" id="SSF56059">
    <property type="entry name" value="Glutathione synthetase ATP-binding domain-like"/>
    <property type="match status" value="1"/>
</dbReference>
<keyword evidence="5" id="KW-0092">Biotin</keyword>
<dbReference type="PROSITE" id="PS00867">
    <property type="entry name" value="CPSASE_2"/>
    <property type="match status" value="1"/>
</dbReference>
<dbReference type="InterPro" id="IPR016185">
    <property type="entry name" value="PreATP-grasp_dom_sf"/>
</dbReference>
<dbReference type="Gene3D" id="3.30.470.20">
    <property type="entry name" value="ATP-grasp fold, B domain"/>
    <property type="match status" value="1"/>
</dbReference>
<protein>
    <submittedName>
        <fullName evidence="6">ATP-grasp domain-containing protein</fullName>
    </submittedName>
</protein>
<accession>A0A4Q2IRD0</accession>
<dbReference type="Pfam" id="PF02785">
    <property type="entry name" value="Biotin_carb_C"/>
    <property type="match status" value="1"/>
</dbReference>
<dbReference type="Pfam" id="PF00289">
    <property type="entry name" value="Biotin_carb_N"/>
    <property type="match status" value="1"/>
</dbReference>
<dbReference type="PROSITE" id="PS50975">
    <property type="entry name" value="ATP_GRASP"/>
    <property type="match status" value="1"/>
</dbReference>
<dbReference type="InterPro" id="IPR011761">
    <property type="entry name" value="ATP-grasp"/>
</dbReference>
<organism evidence="6 7">
    <name type="scientific">Sphingomonas desiccabilis</name>
    <dbReference type="NCBI Taxonomy" id="429134"/>
    <lineage>
        <taxon>Bacteria</taxon>
        <taxon>Pseudomonadati</taxon>
        <taxon>Pseudomonadota</taxon>
        <taxon>Alphaproteobacteria</taxon>
        <taxon>Sphingomonadales</taxon>
        <taxon>Sphingomonadaceae</taxon>
        <taxon>Sphingomonas</taxon>
    </lineage>
</organism>
<keyword evidence="4" id="KW-0067">ATP-binding</keyword>
<dbReference type="CDD" id="cd06850">
    <property type="entry name" value="biotinyl_domain"/>
    <property type="match status" value="1"/>
</dbReference>
<dbReference type="InterPro" id="IPR005481">
    <property type="entry name" value="BC-like_N"/>
</dbReference>
<dbReference type="InterPro" id="IPR001882">
    <property type="entry name" value="Biotin_BS"/>
</dbReference>
<dbReference type="InterPro" id="IPR011054">
    <property type="entry name" value="Rudment_hybrid_motif"/>
</dbReference>